<gene>
    <name evidence="2" type="ORF">TGP89_242590</name>
</gene>
<protein>
    <recommendedName>
        <fullName evidence="4">Transmembrane protein</fullName>
    </recommendedName>
</protein>
<evidence type="ECO:0000313" key="2">
    <source>
        <dbReference type="EMBL" id="KFG29003.1"/>
    </source>
</evidence>
<evidence type="ECO:0000256" key="1">
    <source>
        <dbReference type="SAM" id="SignalP"/>
    </source>
</evidence>
<sequence length="467" mass="52662">MGLSNVIFLCLFCCGTTRAYRVLPGQEEVLDAKLLQSPLYGPLSGVAFHLAMISQSLSRAQRQALNDEALMKLLDSVEIRSNRIRPLLENVFLLLSKNRLTTGDTEMLQTDFEAMQNIFSQMERQVQEIGALEDNNSSQGPYNSLSLHIREGSQQAAGLHAAGASHTKSIPSLIAHFLTTEFFPGAEKAYKLDRKLDNFENGEARHYSVADELCSDWRNAHSGIQRSGKRILALIAKVKKSIPRLPSSDEEERLAAAAYFMPKGVSDKVKRQNWHIIGHRLDEAENVAATLVHSLQQTRTKQGKIEHFDLPAAIAIVSQIESIIPRLIEVHKNLHNSEDRVRFLCNRAYRGAIEKQAPLERNNTLRRKLNRLKHDLISMIKGVRQEMALFLGISSGRTTNTIALDLMEPLERFAELEREAHERSQPSRFSAELSDLRALLSDLHRDASHLRRFIQVGDNELHSGEEL</sequence>
<organism evidence="2 3">
    <name type="scientific">Toxoplasma gondii p89</name>
    <dbReference type="NCBI Taxonomy" id="943119"/>
    <lineage>
        <taxon>Eukaryota</taxon>
        <taxon>Sar</taxon>
        <taxon>Alveolata</taxon>
        <taxon>Apicomplexa</taxon>
        <taxon>Conoidasida</taxon>
        <taxon>Coccidia</taxon>
        <taxon>Eucoccidiorida</taxon>
        <taxon>Eimeriorina</taxon>
        <taxon>Sarcocystidae</taxon>
        <taxon>Toxoplasma</taxon>
    </lineage>
</organism>
<dbReference type="OrthoDB" id="332993at2759"/>
<dbReference type="EMBL" id="AEYI02002251">
    <property type="protein sequence ID" value="KFG29003.1"/>
    <property type="molecule type" value="Genomic_DNA"/>
</dbReference>
<evidence type="ECO:0008006" key="4">
    <source>
        <dbReference type="Google" id="ProtNLM"/>
    </source>
</evidence>
<feature type="chain" id="PRO_5001808088" description="Transmembrane protein" evidence="1">
    <location>
        <begin position="20"/>
        <end position="467"/>
    </location>
</feature>
<dbReference type="Proteomes" id="UP000028828">
    <property type="component" value="Unassembled WGS sequence"/>
</dbReference>
<dbReference type="AlphaFoldDB" id="A0A086JA35"/>
<proteinExistence type="predicted"/>
<evidence type="ECO:0000313" key="3">
    <source>
        <dbReference type="Proteomes" id="UP000028828"/>
    </source>
</evidence>
<reference evidence="2 3" key="1">
    <citation type="submission" date="2014-03" db="EMBL/GenBank/DDBJ databases">
        <authorList>
            <person name="Sibley D."/>
            <person name="Venepally P."/>
            <person name="Karamycheva S."/>
            <person name="Hadjithomas M."/>
            <person name="Khan A."/>
            <person name="Brunk B."/>
            <person name="Roos D."/>
            <person name="Caler E."/>
            <person name="Lorenzi H."/>
        </authorList>
    </citation>
    <scope>NUCLEOTIDE SEQUENCE [LARGE SCALE GENOMIC DNA]</scope>
    <source>
        <strain evidence="3">p89</strain>
    </source>
</reference>
<keyword evidence="1" id="KW-0732">Signal</keyword>
<feature type="signal peptide" evidence="1">
    <location>
        <begin position="1"/>
        <end position="19"/>
    </location>
</feature>
<comment type="caution">
    <text evidence="2">The sequence shown here is derived from an EMBL/GenBank/DDBJ whole genome shotgun (WGS) entry which is preliminary data.</text>
</comment>
<accession>A0A086JA35</accession>
<name>A0A086JA35_TOXGO</name>
<dbReference type="VEuPathDB" id="ToxoDB:TGP89_242590"/>